<dbReference type="GO" id="GO:0016787">
    <property type="term" value="F:hydrolase activity"/>
    <property type="evidence" value="ECO:0007669"/>
    <property type="project" value="UniProtKB-KW"/>
</dbReference>
<dbReference type="RefSeq" id="WP_310030884.1">
    <property type="nucleotide sequence ID" value="NZ_JAVDRL010000005.1"/>
</dbReference>
<feature type="chain" id="PRO_5047533061" evidence="2">
    <location>
        <begin position="22"/>
        <end position="395"/>
    </location>
</feature>
<gene>
    <name evidence="4" type="ORF">J2800_001820</name>
</gene>
<keyword evidence="2" id="KW-0732">Signal</keyword>
<organism evidence="4 5">
    <name type="scientific">Caulobacter rhizosphaerae</name>
    <dbReference type="NCBI Taxonomy" id="2010972"/>
    <lineage>
        <taxon>Bacteria</taxon>
        <taxon>Pseudomonadati</taxon>
        <taxon>Pseudomonadota</taxon>
        <taxon>Alphaproteobacteria</taxon>
        <taxon>Caulobacterales</taxon>
        <taxon>Caulobacteraceae</taxon>
        <taxon>Caulobacter</taxon>
    </lineage>
</organism>
<name>A0ABU1MY20_9CAUL</name>
<feature type="region of interest" description="Disordered" evidence="1">
    <location>
        <begin position="254"/>
        <end position="274"/>
    </location>
</feature>
<keyword evidence="5" id="KW-1185">Reference proteome</keyword>
<keyword evidence="4" id="KW-0378">Hydrolase</keyword>
<evidence type="ECO:0000313" key="5">
    <source>
        <dbReference type="Proteomes" id="UP001262754"/>
    </source>
</evidence>
<dbReference type="SUPFAM" id="SSF51261">
    <property type="entry name" value="Duplicated hybrid motif"/>
    <property type="match status" value="1"/>
</dbReference>
<feature type="compositionally biased region" description="Polar residues" evidence="1">
    <location>
        <begin position="367"/>
        <end position="377"/>
    </location>
</feature>
<reference evidence="4 5" key="1">
    <citation type="submission" date="2023-07" db="EMBL/GenBank/DDBJ databases">
        <title>Sorghum-associated microbial communities from plants grown in Nebraska, USA.</title>
        <authorList>
            <person name="Schachtman D."/>
        </authorList>
    </citation>
    <scope>NUCLEOTIDE SEQUENCE [LARGE SCALE GENOMIC DNA]</scope>
    <source>
        <strain evidence="4 5">DS2154</strain>
    </source>
</reference>
<feature type="region of interest" description="Disordered" evidence="1">
    <location>
        <begin position="366"/>
        <end position="395"/>
    </location>
</feature>
<proteinExistence type="predicted"/>
<dbReference type="Pfam" id="PF01551">
    <property type="entry name" value="Peptidase_M23"/>
    <property type="match status" value="1"/>
</dbReference>
<dbReference type="InterPro" id="IPR016047">
    <property type="entry name" value="M23ase_b-sheet_dom"/>
</dbReference>
<dbReference type="PANTHER" id="PTHR21666:SF270">
    <property type="entry name" value="MUREIN HYDROLASE ACTIVATOR ENVC"/>
    <property type="match status" value="1"/>
</dbReference>
<evidence type="ECO:0000256" key="2">
    <source>
        <dbReference type="SAM" id="SignalP"/>
    </source>
</evidence>
<dbReference type="InterPro" id="IPR011055">
    <property type="entry name" value="Dup_hybrid_motif"/>
</dbReference>
<comment type="caution">
    <text evidence="4">The sequence shown here is derived from an EMBL/GenBank/DDBJ whole genome shotgun (WGS) entry which is preliminary data.</text>
</comment>
<protein>
    <submittedName>
        <fullName evidence="4">Murein DD-endopeptidase MepM/ murein hydrolase activator NlpD</fullName>
    </submittedName>
</protein>
<dbReference type="CDD" id="cd12797">
    <property type="entry name" value="M23_peptidase"/>
    <property type="match status" value="1"/>
</dbReference>
<sequence length="395" mass="41976">MKSRRYLPGLALVAWLAGAQAQATVAPPVPAFAQAPVEVRVPQPPRPTVATDGATHLAYELHVTNFYKDAGTLILRRVSVYADDGVAPLTSFIDAQVNDLLAHPADVARDGVPVEGGGRVVLFLWLDLPAGARPPKVLRHQLEFRPPAGPEQQVDGVLTAVDTTPPIVIGPPLGTGRWLAHEGPGNHLSHHWGSPVAANGRVTIPQRYAIDFFGLDGAGHAVRAALDKLTESTNADWAGYGAPVLAVADGVVRDARDGSPDNRPMTSPPSPSELTTRSLMGNFVVLEIAPKVFVSYAHLRPGSLTVKAGDRVKRGAVIGLLGQSGAANAPHLHFQVTDAPTFEESEGLPFVIDRFDYLGREPVSDALDQTTKVSSGPPSARRDQTPLDGDVLEFR</sequence>
<feature type="domain" description="M23ase beta-sheet core" evidence="3">
    <location>
        <begin position="239"/>
        <end position="337"/>
    </location>
</feature>
<evidence type="ECO:0000259" key="3">
    <source>
        <dbReference type="Pfam" id="PF01551"/>
    </source>
</evidence>
<dbReference type="EMBL" id="JAVDRL010000005">
    <property type="protein sequence ID" value="MDR6531078.1"/>
    <property type="molecule type" value="Genomic_DNA"/>
</dbReference>
<dbReference type="PANTHER" id="PTHR21666">
    <property type="entry name" value="PEPTIDASE-RELATED"/>
    <property type="match status" value="1"/>
</dbReference>
<feature type="signal peptide" evidence="2">
    <location>
        <begin position="1"/>
        <end position="21"/>
    </location>
</feature>
<dbReference type="Gene3D" id="2.70.70.10">
    <property type="entry name" value="Glucose Permease (Domain IIA)"/>
    <property type="match status" value="1"/>
</dbReference>
<evidence type="ECO:0000256" key="1">
    <source>
        <dbReference type="SAM" id="MobiDB-lite"/>
    </source>
</evidence>
<accession>A0ABU1MY20</accession>
<dbReference type="InterPro" id="IPR050570">
    <property type="entry name" value="Cell_wall_metabolism_enzyme"/>
</dbReference>
<dbReference type="Proteomes" id="UP001262754">
    <property type="component" value="Unassembled WGS sequence"/>
</dbReference>
<evidence type="ECO:0000313" key="4">
    <source>
        <dbReference type="EMBL" id="MDR6531078.1"/>
    </source>
</evidence>